<proteinExistence type="predicted"/>
<dbReference type="Gene3D" id="3.40.50.11550">
    <property type="match status" value="1"/>
</dbReference>
<dbReference type="SUPFAM" id="SSF159501">
    <property type="entry name" value="EreA/ChaN-like"/>
    <property type="match status" value="1"/>
</dbReference>
<gene>
    <name evidence="2" type="ORF">LCGC14_2065020</name>
</gene>
<evidence type="ECO:0000313" key="2">
    <source>
        <dbReference type="EMBL" id="KKL74422.1"/>
    </source>
</evidence>
<dbReference type="Pfam" id="PF04187">
    <property type="entry name" value="Cofac_haem_bdg"/>
    <property type="match status" value="1"/>
</dbReference>
<name>A0A0F9HH38_9ZZZZ</name>
<dbReference type="EMBL" id="LAZR01024655">
    <property type="protein sequence ID" value="KKL74422.1"/>
    <property type="molecule type" value="Genomic_DNA"/>
</dbReference>
<evidence type="ECO:0000259" key="1">
    <source>
        <dbReference type="Pfam" id="PF04187"/>
    </source>
</evidence>
<protein>
    <recommendedName>
        <fullName evidence="1">Haem-binding uptake Tiki superfamily ChaN domain-containing protein</fullName>
    </recommendedName>
</protein>
<feature type="domain" description="Haem-binding uptake Tiki superfamily ChaN" evidence="1">
    <location>
        <begin position="30"/>
        <end position="137"/>
    </location>
</feature>
<reference evidence="2" key="1">
    <citation type="journal article" date="2015" name="Nature">
        <title>Complex archaea that bridge the gap between prokaryotes and eukaryotes.</title>
        <authorList>
            <person name="Spang A."/>
            <person name="Saw J.H."/>
            <person name="Jorgensen S.L."/>
            <person name="Zaremba-Niedzwiedzka K."/>
            <person name="Martijn J."/>
            <person name="Lind A.E."/>
            <person name="van Eijk R."/>
            <person name="Schleper C."/>
            <person name="Guy L."/>
            <person name="Ettema T.J."/>
        </authorList>
    </citation>
    <scope>NUCLEOTIDE SEQUENCE</scope>
</reference>
<organism evidence="2">
    <name type="scientific">marine sediment metagenome</name>
    <dbReference type="NCBI Taxonomy" id="412755"/>
    <lineage>
        <taxon>unclassified sequences</taxon>
        <taxon>metagenomes</taxon>
        <taxon>ecological metagenomes</taxon>
    </lineage>
</organism>
<dbReference type="InterPro" id="IPR007314">
    <property type="entry name" value="Cofac_haem-bd_dom"/>
</dbReference>
<sequence>MRNLCAAAIVAALALSAGVSRADTARLAPAARDVDVVIMGEVHDNPQHHANQAAWVKDLRPAALVFEMLTPEQALTAMRNRDQDADALGAALGWAKSGWPDFSMYAPIFTAAPDAAIFGGAVSRNLVRAAMFDGAMAAMGGAGELFGLD</sequence>
<accession>A0A0F9HH38</accession>
<feature type="non-terminal residue" evidence="2">
    <location>
        <position position="149"/>
    </location>
</feature>
<comment type="caution">
    <text evidence="2">The sequence shown here is derived from an EMBL/GenBank/DDBJ whole genome shotgun (WGS) entry which is preliminary data.</text>
</comment>
<dbReference type="AlphaFoldDB" id="A0A0F9HH38"/>